<feature type="non-terminal residue" evidence="2">
    <location>
        <position position="1"/>
    </location>
</feature>
<sequence length="20" mass="2117">TTTSTISPSLLGGNIERELK</sequence>
<gene>
    <name evidence="2" type="ORF">AFUS01_LOCUS25486</name>
</gene>
<comment type="caution">
    <text evidence="2">The sequence shown here is derived from an EMBL/GenBank/DDBJ whole genome shotgun (WGS) entry which is preliminary data.</text>
</comment>
<dbReference type="EMBL" id="CAJVCH010329655">
    <property type="protein sequence ID" value="CAG7786940.1"/>
    <property type="molecule type" value="Genomic_DNA"/>
</dbReference>
<organism evidence="2 3">
    <name type="scientific">Allacma fusca</name>
    <dbReference type="NCBI Taxonomy" id="39272"/>
    <lineage>
        <taxon>Eukaryota</taxon>
        <taxon>Metazoa</taxon>
        <taxon>Ecdysozoa</taxon>
        <taxon>Arthropoda</taxon>
        <taxon>Hexapoda</taxon>
        <taxon>Collembola</taxon>
        <taxon>Symphypleona</taxon>
        <taxon>Sminthuridae</taxon>
        <taxon>Allacma</taxon>
    </lineage>
</organism>
<feature type="region of interest" description="Disordered" evidence="1">
    <location>
        <begin position="1"/>
        <end position="20"/>
    </location>
</feature>
<evidence type="ECO:0000313" key="2">
    <source>
        <dbReference type="EMBL" id="CAG7786940.1"/>
    </source>
</evidence>
<accession>A0A8J2PH44</accession>
<dbReference type="Proteomes" id="UP000708208">
    <property type="component" value="Unassembled WGS sequence"/>
</dbReference>
<keyword evidence="3" id="KW-1185">Reference proteome</keyword>
<proteinExistence type="predicted"/>
<reference evidence="2" key="1">
    <citation type="submission" date="2021-06" db="EMBL/GenBank/DDBJ databases">
        <authorList>
            <person name="Hodson N. C."/>
            <person name="Mongue J. A."/>
            <person name="Jaron S. K."/>
        </authorList>
    </citation>
    <scope>NUCLEOTIDE SEQUENCE</scope>
</reference>
<evidence type="ECO:0000313" key="3">
    <source>
        <dbReference type="Proteomes" id="UP000708208"/>
    </source>
</evidence>
<name>A0A8J2PH44_9HEXA</name>
<dbReference type="AlphaFoldDB" id="A0A8J2PH44"/>
<protein>
    <submittedName>
        <fullName evidence="2">Uncharacterized protein</fullName>
    </submittedName>
</protein>
<evidence type="ECO:0000256" key="1">
    <source>
        <dbReference type="SAM" id="MobiDB-lite"/>
    </source>
</evidence>